<dbReference type="GO" id="GO:0016491">
    <property type="term" value="F:oxidoreductase activity"/>
    <property type="evidence" value="ECO:0007669"/>
    <property type="project" value="UniProtKB-KW"/>
</dbReference>
<dbReference type="Gene3D" id="3.90.700.10">
    <property type="entry name" value="Succinate dehydrogenase/fumarate reductase flavoprotein, catalytic domain"/>
    <property type="match status" value="1"/>
</dbReference>
<dbReference type="SUPFAM" id="SSF56425">
    <property type="entry name" value="Succinate dehydrogenase/fumarate reductase flavoprotein, catalytic domain"/>
    <property type="match status" value="1"/>
</dbReference>
<dbReference type="InterPro" id="IPR003953">
    <property type="entry name" value="FAD-dep_OxRdtase_2_FAD-bd"/>
</dbReference>
<dbReference type="Gene3D" id="3.50.50.60">
    <property type="entry name" value="FAD/NAD(P)-binding domain"/>
    <property type="match status" value="2"/>
</dbReference>
<gene>
    <name evidence="6" type="ORF">PCO31010_00272</name>
</gene>
<dbReference type="GO" id="GO:0008202">
    <property type="term" value="P:steroid metabolic process"/>
    <property type="evidence" value="ECO:0007669"/>
    <property type="project" value="UniProtKB-ARBA"/>
</dbReference>
<comment type="cofactor">
    <cofactor evidence="1">
        <name>FAD</name>
        <dbReference type="ChEBI" id="CHEBI:57692"/>
    </cofactor>
</comment>
<evidence type="ECO:0000259" key="5">
    <source>
        <dbReference type="Pfam" id="PF00890"/>
    </source>
</evidence>
<evidence type="ECO:0000256" key="3">
    <source>
        <dbReference type="ARBA" id="ARBA00022827"/>
    </source>
</evidence>
<dbReference type="EMBL" id="CABPSA010000001">
    <property type="protein sequence ID" value="VVD64287.1"/>
    <property type="molecule type" value="Genomic_DNA"/>
</dbReference>
<name>A0A5E4RLV7_9BURK</name>
<feature type="domain" description="FAD-dependent oxidoreductase 2 FAD-binding" evidence="5">
    <location>
        <begin position="22"/>
        <end position="500"/>
    </location>
</feature>
<accession>A0A5E4RLV7</accession>
<evidence type="ECO:0000256" key="1">
    <source>
        <dbReference type="ARBA" id="ARBA00001974"/>
    </source>
</evidence>
<dbReference type="InterPro" id="IPR050315">
    <property type="entry name" value="FAD-oxidoreductase_2"/>
</dbReference>
<keyword evidence="4" id="KW-0560">Oxidoreductase</keyword>
<dbReference type="PANTHER" id="PTHR43400:SF10">
    <property type="entry name" value="3-OXOSTEROID 1-DEHYDROGENASE"/>
    <property type="match status" value="1"/>
</dbReference>
<evidence type="ECO:0000313" key="7">
    <source>
        <dbReference type="Proteomes" id="UP000343335"/>
    </source>
</evidence>
<protein>
    <submittedName>
        <fullName evidence="6">Fumarate reductase</fullName>
    </submittedName>
</protein>
<sequence>MVAFLEASEHRGAHAQWHATYDVIVAGYGAAGAVAAIEAADAGARVLLIEKMPDPGGISILSAGGVRVSDDAEAAFAYLQHTCGGRTPDDVLRVLAVGMTEVPGYLRELARTNDAVVRVDAALGNYPFPGCDSLAYADIESIPGFGDPAGYLAARPFRPGCLLFKLLLDNVEARRAQGRIDVWLSASVERLEQGERREILGVRLRRGSESLRVRAQRAVVLACGGFEADEEMKRQFFVSTPVLPGSFRGNTGDGIRMAQAAGAALWHMWHHHGPYGIRHPDPSYPFGIYAKILPMWTPERESKPLPKMAWIVVDQRGRRYVNEYPPYISDTGVRQFDHYDPSAYRHDRLPSYLIFDEAGRRMYPMGRSITNDREAWYEWSSDNLKEVENGLLQKADTLEALAQKLGIDAAGLTRTVSEWNASCEAGRDDAFGRRPETMTPLTEGPFYAASLWPVVINTQGGPVHDAAQRVLDPFGEPIAGLYAAGELGSVFGHIYMAGGNLAECIVGGRIAGRNAARARDAAATRDEANSADVRRA</sequence>
<dbReference type="InterPro" id="IPR036188">
    <property type="entry name" value="FAD/NAD-bd_sf"/>
</dbReference>
<dbReference type="AlphaFoldDB" id="A0A5E4RLV7"/>
<evidence type="ECO:0000256" key="2">
    <source>
        <dbReference type="ARBA" id="ARBA00022630"/>
    </source>
</evidence>
<dbReference type="InterPro" id="IPR027477">
    <property type="entry name" value="Succ_DH/fumarate_Rdtase_cat_sf"/>
</dbReference>
<evidence type="ECO:0000256" key="4">
    <source>
        <dbReference type="ARBA" id="ARBA00023002"/>
    </source>
</evidence>
<dbReference type="PANTHER" id="PTHR43400">
    <property type="entry name" value="FUMARATE REDUCTASE"/>
    <property type="match status" value="1"/>
</dbReference>
<dbReference type="SUPFAM" id="SSF51905">
    <property type="entry name" value="FAD/NAD(P)-binding domain"/>
    <property type="match status" value="1"/>
</dbReference>
<keyword evidence="3" id="KW-0274">FAD</keyword>
<keyword evidence="2" id="KW-0285">Flavoprotein</keyword>
<reference evidence="6 7" key="1">
    <citation type="submission" date="2019-08" db="EMBL/GenBank/DDBJ databases">
        <authorList>
            <person name="Peeters C."/>
        </authorList>
    </citation>
    <scope>NUCLEOTIDE SEQUENCE [LARGE SCALE GENOMIC DNA]</scope>
    <source>
        <strain evidence="6 7">LMG 31010</strain>
    </source>
</reference>
<organism evidence="6 7">
    <name type="scientific">Pandoraea commovens</name>
    <dbReference type="NCBI Taxonomy" id="2508289"/>
    <lineage>
        <taxon>Bacteria</taxon>
        <taxon>Pseudomonadati</taxon>
        <taxon>Pseudomonadota</taxon>
        <taxon>Betaproteobacteria</taxon>
        <taxon>Burkholderiales</taxon>
        <taxon>Burkholderiaceae</taxon>
        <taxon>Pandoraea</taxon>
    </lineage>
</organism>
<dbReference type="RefSeq" id="WP_150662654.1">
    <property type="nucleotide sequence ID" value="NZ_CABPSA010000001.1"/>
</dbReference>
<dbReference type="PRINTS" id="PR00411">
    <property type="entry name" value="PNDRDTASEI"/>
</dbReference>
<evidence type="ECO:0000313" key="6">
    <source>
        <dbReference type="EMBL" id="VVD64287.1"/>
    </source>
</evidence>
<dbReference type="Proteomes" id="UP000343335">
    <property type="component" value="Unassembled WGS sequence"/>
</dbReference>
<dbReference type="Pfam" id="PF00890">
    <property type="entry name" value="FAD_binding_2"/>
    <property type="match status" value="1"/>
</dbReference>
<proteinExistence type="predicted"/>
<dbReference type="OrthoDB" id="9156953at2"/>